<evidence type="ECO:0000313" key="18">
    <source>
        <dbReference type="Proteomes" id="UP001249851"/>
    </source>
</evidence>
<sequence>MSMYGIDGNRSRCSHFWDDFLSCVHRVGRNDHWVPCKNYREDYFECLHHKKLVFAPSAPTRLSLLQVTKYTRIGKIQKQKEKLIREGKWPPKVETQAEL</sequence>
<keyword evidence="7" id="KW-0813">Transport</keyword>
<comment type="similarity">
    <text evidence="4">Belongs to the complex I NDUFS5 subunit family.</text>
</comment>
<evidence type="ECO:0000256" key="1">
    <source>
        <dbReference type="ARBA" id="ARBA00003195"/>
    </source>
</evidence>
<evidence type="ECO:0000256" key="14">
    <source>
        <dbReference type="ARBA" id="ARBA00031222"/>
    </source>
</evidence>
<comment type="subcellular location">
    <subcellularLocation>
        <location evidence="3">Mitochondrion inner membrane</location>
        <topology evidence="3">Peripheral membrane protein</topology>
    </subcellularLocation>
    <subcellularLocation>
        <location evidence="2">Mitochondrion intermembrane space</location>
    </subcellularLocation>
</comment>
<reference evidence="17" key="1">
    <citation type="journal article" date="2023" name="G3 (Bethesda)">
        <title>Whole genome assembly and annotation of the endangered Caribbean coral Acropora cervicornis.</title>
        <authorList>
            <person name="Selwyn J.D."/>
            <person name="Vollmer S.V."/>
        </authorList>
    </citation>
    <scope>NUCLEOTIDE SEQUENCE</scope>
    <source>
        <strain evidence="17">K2</strain>
    </source>
</reference>
<dbReference type="PANTHER" id="PTHR15224">
    <property type="entry name" value="NADH DEHYDROGENASE [UBIQUINONE] IRON-SULFUR PROTEIN 5"/>
    <property type="match status" value="1"/>
</dbReference>
<keyword evidence="11" id="KW-0496">Mitochondrion</keyword>
<evidence type="ECO:0000256" key="10">
    <source>
        <dbReference type="ARBA" id="ARBA00022982"/>
    </source>
</evidence>
<keyword evidence="13 16" id="KW-1015">Disulfide bond</keyword>
<evidence type="ECO:0000256" key="13">
    <source>
        <dbReference type="ARBA" id="ARBA00023157"/>
    </source>
</evidence>
<dbReference type="PROSITE" id="PS51808">
    <property type="entry name" value="CHCH"/>
    <property type="match status" value="1"/>
</dbReference>
<gene>
    <name evidence="17" type="ORF">P5673_024879</name>
</gene>
<keyword evidence="12" id="KW-0472">Membrane</keyword>
<evidence type="ECO:0000256" key="8">
    <source>
        <dbReference type="ARBA" id="ARBA00022660"/>
    </source>
</evidence>
<evidence type="ECO:0000256" key="5">
    <source>
        <dbReference type="ARBA" id="ARBA00011261"/>
    </source>
</evidence>
<dbReference type="AlphaFoldDB" id="A0AAD9Q3G7"/>
<accession>A0AAD9Q3G7</accession>
<evidence type="ECO:0000256" key="15">
    <source>
        <dbReference type="ARBA" id="ARBA00032739"/>
    </source>
</evidence>
<protein>
    <recommendedName>
        <fullName evidence="6">NADH dehydrogenase [ubiquinone] iron-sulfur protein 5</fullName>
    </recommendedName>
    <alternativeName>
        <fullName evidence="14">Complex I-15 kDa</fullName>
    </alternativeName>
    <alternativeName>
        <fullName evidence="15">NADH-ubiquinone oxidoreductase 15 kDa subunit</fullName>
    </alternativeName>
</protein>
<keyword evidence="10" id="KW-0249">Electron transport</keyword>
<evidence type="ECO:0000313" key="17">
    <source>
        <dbReference type="EMBL" id="KAK2553656.1"/>
    </source>
</evidence>
<comment type="caution">
    <text evidence="17">The sequence shown here is derived from an EMBL/GenBank/DDBJ whole genome shotgun (WGS) entry which is preliminary data.</text>
</comment>
<name>A0AAD9Q3G7_ACRCE</name>
<comment type="function">
    <text evidence="1">Accessory subunit of the mitochondrial membrane respiratory chain NADH dehydrogenase (Complex I), that is believed not to be involved in catalysis. Complex I functions in the transfer of electrons from NADH to the respiratory chain. The immediate electron acceptor for the enzyme is believed to be ubiquinone.</text>
</comment>
<keyword evidence="8" id="KW-0679">Respiratory chain</keyword>
<dbReference type="CDD" id="cd24141">
    <property type="entry name" value="NDUFS5-like"/>
    <property type="match status" value="1"/>
</dbReference>
<dbReference type="PANTHER" id="PTHR15224:SF1">
    <property type="entry name" value="NADH DEHYDROGENASE [UBIQUINONE] IRON-SULFUR PROTEIN 5"/>
    <property type="match status" value="1"/>
</dbReference>
<evidence type="ECO:0000256" key="2">
    <source>
        <dbReference type="ARBA" id="ARBA00004569"/>
    </source>
</evidence>
<evidence type="ECO:0000256" key="6">
    <source>
        <dbReference type="ARBA" id="ARBA00013482"/>
    </source>
</evidence>
<keyword evidence="18" id="KW-1185">Reference proteome</keyword>
<dbReference type="GO" id="GO:0032981">
    <property type="term" value="P:mitochondrial respiratory chain complex I assembly"/>
    <property type="evidence" value="ECO:0007669"/>
    <property type="project" value="TreeGrafter"/>
</dbReference>
<keyword evidence="9" id="KW-0999">Mitochondrion inner membrane</keyword>
<evidence type="ECO:0000256" key="4">
    <source>
        <dbReference type="ARBA" id="ARBA00007372"/>
    </source>
</evidence>
<dbReference type="InterPro" id="IPR019342">
    <property type="entry name" value="NADH_UbQ_OxRdtase_FeS-su5"/>
</dbReference>
<feature type="disulfide bond" evidence="16">
    <location>
        <begin position="23"/>
        <end position="36"/>
    </location>
</feature>
<dbReference type="Proteomes" id="UP001249851">
    <property type="component" value="Unassembled WGS sequence"/>
</dbReference>
<dbReference type="EMBL" id="JARQWQ010000075">
    <property type="protein sequence ID" value="KAK2553656.1"/>
    <property type="molecule type" value="Genomic_DNA"/>
</dbReference>
<organism evidence="17 18">
    <name type="scientific">Acropora cervicornis</name>
    <name type="common">Staghorn coral</name>
    <dbReference type="NCBI Taxonomy" id="6130"/>
    <lineage>
        <taxon>Eukaryota</taxon>
        <taxon>Metazoa</taxon>
        <taxon>Cnidaria</taxon>
        <taxon>Anthozoa</taxon>
        <taxon>Hexacorallia</taxon>
        <taxon>Scleractinia</taxon>
        <taxon>Astrocoeniina</taxon>
        <taxon>Acroporidae</taxon>
        <taxon>Acropora</taxon>
    </lineage>
</organism>
<dbReference type="GO" id="GO:0005758">
    <property type="term" value="C:mitochondrial intermembrane space"/>
    <property type="evidence" value="ECO:0007669"/>
    <property type="project" value="UniProtKB-SubCell"/>
</dbReference>
<evidence type="ECO:0000256" key="16">
    <source>
        <dbReference type="PIRSR" id="PIRSR619342-50"/>
    </source>
</evidence>
<evidence type="ECO:0000256" key="12">
    <source>
        <dbReference type="ARBA" id="ARBA00023136"/>
    </source>
</evidence>
<proteinExistence type="inferred from homology"/>
<evidence type="ECO:0000256" key="3">
    <source>
        <dbReference type="ARBA" id="ARBA00004637"/>
    </source>
</evidence>
<comment type="subunit">
    <text evidence="5">Mammalian complex I is composed of 45 different subunits. This is a component of the iron-sulfur (IP) fragment of the enzyme.</text>
</comment>
<dbReference type="GO" id="GO:0005743">
    <property type="term" value="C:mitochondrial inner membrane"/>
    <property type="evidence" value="ECO:0007669"/>
    <property type="project" value="UniProtKB-SubCell"/>
</dbReference>
<feature type="disulfide bond" evidence="16">
    <location>
        <begin position="13"/>
        <end position="46"/>
    </location>
</feature>
<evidence type="ECO:0000256" key="11">
    <source>
        <dbReference type="ARBA" id="ARBA00023128"/>
    </source>
</evidence>
<reference evidence="17" key="2">
    <citation type="journal article" date="2023" name="Science">
        <title>Genomic signatures of disease resistance in endangered staghorn corals.</title>
        <authorList>
            <person name="Vollmer S.V."/>
            <person name="Selwyn J.D."/>
            <person name="Despard B.A."/>
            <person name="Roesel C.L."/>
        </authorList>
    </citation>
    <scope>NUCLEOTIDE SEQUENCE</scope>
    <source>
        <strain evidence="17">K2</strain>
    </source>
</reference>
<evidence type="ECO:0000256" key="9">
    <source>
        <dbReference type="ARBA" id="ARBA00022792"/>
    </source>
</evidence>
<evidence type="ECO:0000256" key="7">
    <source>
        <dbReference type="ARBA" id="ARBA00022448"/>
    </source>
</evidence>